<evidence type="ECO:0000313" key="1">
    <source>
        <dbReference type="EMBL" id="MCK8779062.1"/>
    </source>
</evidence>
<dbReference type="Pfam" id="PF19551">
    <property type="entry name" value="DUF6074"/>
    <property type="match status" value="1"/>
</dbReference>
<dbReference type="EMBL" id="JALPRY010000004">
    <property type="protein sequence ID" value="MCK8779062.1"/>
    <property type="molecule type" value="Genomic_DNA"/>
</dbReference>
<protein>
    <submittedName>
        <fullName evidence="1">DUF6074 family protein</fullName>
    </submittedName>
</protein>
<sequence length="103" mass="11578">MRQGELFDRDHASASATVLLFPLNRRRSKVADVARKLSTKRTEAHVDQYTGQVTNALRRHLRSLGLTEPQQQSEIASFWSEVDREVACLSWRASTGNNPRGAA</sequence>
<gene>
    <name evidence="1" type="ORF">M0654_03590</name>
</gene>
<dbReference type="RefSeq" id="WP_248681872.1">
    <property type="nucleotide sequence ID" value="NZ_JALPRY010000004.1"/>
</dbReference>
<name>A0ABT0IMG2_9HYPH</name>
<reference evidence="1 2" key="1">
    <citation type="submission" date="2022-04" db="EMBL/GenBank/DDBJ databases">
        <title>Rhizobium coralii sp. nov., isolated from coral Turbinaria peltata.</title>
        <authorList>
            <person name="Sun H."/>
        </authorList>
    </citation>
    <scope>NUCLEOTIDE SEQUENCE [LARGE SCALE GENOMIC DNA]</scope>
    <source>
        <strain evidence="1 2">NTR19</strain>
    </source>
</reference>
<proteinExistence type="predicted"/>
<dbReference type="Proteomes" id="UP001202827">
    <property type="component" value="Unassembled WGS sequence"/>
</dbReference>
<comment type="caution">
    <text evidence="1">The sequence shown here is derived from an EMBL/GenBank/DDBJ whole genome shotgun (WGS) entry which is preliminary data.</text>
</comment>
<dbReference type="InterPro" id="IPR045720">
    <property type="entry name" value="DUF6074"/>
</dbReference>
<accession>A0ABT0IMG2</accession>
<organism evidence="1 2">
    <name type="scientific">Neorhizobium turbinariae</name>
    <dbReference type="NCBI Taxonomy" id="2937795"/>
    <lineage>
        <taxon>Bacteria</taxon>
        <taxon>Pseudomonadati</taxon>
        <taxon>Pseudomonadota</taxon>
        <taxon>Alphaproteobacteria</taxon>
        <taxon>Hyphomicrobiales</taxon>
        <taxon>Rhizobiaceae</taxon>
        <taxon>Rhizobium/Agrobacterium group</taxon>
        <taxon>Neorhizobium</taxon>
    </lineage>
</organism>
<evidence type="ECO:0000313" key="2">
    <source>
        <dbReference type="Proteomes" id="UP001202827"/>
    </source>
</evidence>
<keyword evidence="2" id="KW-1185">Reference proteome</keyword>